<keyword evidence="1" id="KW-1133">Transmembrane helix</keyword>
<feature type="transmembrane region" description="Helical" evidence="1">
    <location>
        <begin position="189"/>
        <end position="208"/>
    </location>
</feature>
<dbReference type="AlphaFoldDB" id="A0A7S4SDK9"/>
<sequence>MLSLLSALGMKQEQPELSGVPMLNDQAAAAGLKNNFAELRRKCCRIAGVAVFVSAGAFGGMRMTDPGCARIDPGVLVTTVQVDSAGSAECDGVYLRAGYLDGRPAFQQRGSNLTLEAYGGWWLLNRDFGGKSWYAVKSSARVPPRAGWHVAHRGAKPVPTITLFAVRAEEGERLGSFADLLLQIRQLTAAYGIYLFLFLAFTFGRLCFSAASAEKQRTLARVCLSFGSTVGAILFLRLVYLATDCRDAVKGMSDVFLVLGVVGAAVAWLACLFVCLGGSWRRQMDDLIARIAEHEAQHDSTVLAVDVSLARYQRFLVSDTDRDASISVLTSGRCYRVQMLCLVLTVLGLTLVHILVHDPEAPPRRSADWYQSSIVLLPGLLVLLAVCRLSWTRCWQRWSKRRALDGRLVSMQGPVRLVFFDNSGADDAARAADPSRLDLMSVVFFDGRAVAFFPPQAPPVPGSWRSLTKTSVEDDIDEDPGCALVSFTTTSVRHGAGIMDLRQTVESTTRVPLDRGQAGAVREWLHLHRVAFGYGAFELELQ</sequence>
<protein>
    <submittedName>
        <fullName evidence="2">Uncharacterized protein</fullName>
    </submittedName>
</protein>
<proteinExistence type="predicted"/>
<evidence type="ECO:0000256" key="1">
    <source>
        <dbReference type="SAM" id="Phobius"/>
    </source>
</evidence>
<reference evidence="2" key="1">
    <citation type="submission" date="2021-01" db="EMBL/GenBank/DDBJ databases">
        <authorList>
            <person name="Corre E."/>
            <person name="Pelletier E."/>
            <person name="Niang G."/>
            <person name="Scheremetjew M."/>
            <person name="Finn R."/>
            <person name="Kale V."/>
            <person name="Holt S."/>
            <person name="Cochrane G."/>
            <person name="Meng A."/>
            <person name="Brown T."/>
            <person name="Cohen L."/>
        </authorList>
    </citation>
    <scope>NUCLEOTIDE SEQUENCE</scope>
    <source>
        <strain evidence="2">CCMP3105</strain>
    </source>
</reference>
<dbReference type="EMBL" id="HBNR01068333">
    <property type="protein sequence ID" value="CAE4641652.1"/>
    <property type="molecule type" value="Transcribed_RNA"/>
</dbReference>
<gene>
    <name evidence="2" type="ORF">AMON00008_LOCUS48359</name>
</gene>
<feature type="transmembrane region" description="Helical" evidence="1">
    <location>
        <begin position="255"/>
        <end position="280"/>
    </location>
</feature>
<accession>A0A7S4SDK9</accession>
<feature type="transmembrane region" description="Helical" evidence="1">
    <location>
        <begin position="220"/>
        <end position="243"/>
    </location>
</feature>
<feature type="transmembrane region" description="Helical" evidence="1">
    <location>
        <begin position="339"/>
        <end position="357"/>
    </location>
</feature>
<evidence type="ECO:0000313" key="2">
    <source>
        <dbReference type="EMBL" id="CAE4641652.1"/>
    </source>
</evidence>
<keyword evidence="1" id="KW-0472">Membrane</keyword>
<organism evidence="2">
    <name type="scientific">Alexandrium monilatum</name>
    <dbReference type="NCBI Taxonomy" id="311494"/>
    <lineage>
        <taxon>Eukaryota</taxon>
        <taxon>Sar</taxon>
        <taxon>Alveolata</taxon>
        <taxon>Dinophyceae</taxon>
        <taxon>Gonyaulacales</taxon>
        <taxon>Pyrocystaceae</taxon>
        <taxon>Alexandrium</taxon>
    </lineage>
</organism>
<keyword evidence="1" id="KW-0812">Transmembrane</keyword>
<name>A0A7S4SDK9_9DINO</name>
<feature type="transmembrane region" description="Helical" evidence="1">
    <location>
        <begin position="369"/>
        <end position="391"/>
    </location>
</feature>